<dbReference type="Proteomes" id="UP000278143">
    <property type="component" value="Unassembled WGS sequence"/>
</dbReference>
<dbReference type="SMART" id="SM00490">
    <property type="entry name" value="HELICc"/>
    <property type="match status" value="1"/>
</dbReference>
<protein>
    <submittedName>
        <fullName evidence="14">P-loop containing nucleoside triphosphate hydrolase protein</fullName>
    </submittedName>
</protein>
<gene>
    <name evidence="14" type="ORF">SYNPS1DRAFT_15069</name>
</gene>
<evidence type="ECO:0000313" key="14">
    <source>
        <dbReference type="EMBL" id="RKP25843.1"/>
    </source>
</evidence>
<comment type="similarity">
    <text evidence="2">Belongs to the SNF2/RAD54 helicase family. SWR1 subfamily.</text>
</comment>
<dbReference type="Pfam" id="PF00176">
    <property type="entry name" value="SNF2-rel_dom"/>
    <property type="match status" value="2"/>
</dbReference>
<feature type="compositionally biased region" description="Acidic residues" evidence="11">
    <location>
        <begin position="660"/>
        <end position="669"/>
    </location>
</feature>
<evidence type="ECO:0000256" key="4">
    <source>
        <dbReference type="ARBA" id="ARBA00022801"/>
    </source>
</evidence>
<evidence type="ECO:0000313" key="15">
    <source>
        <dbReference type="Proteomes" id="UP000278143"/>
    </source>
</evidence>
<keyword evidence="10" id="KW-0539">Nucleus</keyword>
<organism evidence="14 15">
    <name type="scientific">Syncephalis pseudoplumigaleata</name>
    <dbReference type="NCBI Taxonomy" id="1712513"/>
    <lineage>
        <taxon>Eukaryota</taxon>
        <taxon>Fungi</taxon>
        <taxon>Fungi incertae sedis</taxon>
        <taxon>Zoopagomycota</taxon>
        <taxon>Zoopagomycotina</taxon>
        <taxon>Zoopagomycetes</taxon>
        <taxon>Zoopagales</taxon>
        <taxon>Piptocephalidaceae</taxon>
        <taxon>Syncephalis</taxon>
    </lineage>
</organism>
<dbReference type="InterPro" id="IPR014001">
    <property type="entry name" value="Helicase_ATP-bd"/>
</dbReference>
<evidence type="ECO:0000256" key="11">
    <source>
        <dbReference type="SAM" id="MobiDB-lite"/>
    </source>
</evidence>
<feature type="region of interest" description="Disordered" evidence="11">
    <location>
        <begin position="622"/>
        <end position="669"/>
    </location>
</feature>
<dbReference type="PROSITE" id="PS00690">
    <property type="entry name" value="DEAH_ATP_HELICASE"/>
    <property type="match status" value="1"/>
</dbReference>
<keyword evidence="5" id="KW-0347">Helicase</keyword>
<evidence type="ECO:0000256" key="3">
    <source>
        <dbReference type="ARBA" id="ARBA00022741"/>
    </source>
</evidence>
<dbReference type="GO" id="GO:0004386">
    <property type="term" value="F:helicase activity"/>
    <property type="evidence" value="ECO:0007669"/>
    <property type="project" value="UniProtKB-KW"/>
</dbReference>
<evidence type="ECO:0000256" key="1">
    <source>
        <dbReference type="ARBA" id="ARBA00004123"/>
    </source>
</evidence>
<keyword evidence="4 14" id="KW-0378">Hydrolase</keyword>
<dbReference type="GO" id="GO:0000812">
    <property type="term" value="C:Swr1 complex"/>
    <property type="evidence" value="ECO:0007669"/>
    <property type="project" value="TreeGrafter"/>
</dbReference>
<dbReference type="GO" id="GO:0016887">
    <property type="term" value="F:ATP hydrolysis activity"/>
    <property type="evidence" value="ECO:0007669"/>
    <property type="project" value="TreeGrafter"/>
</dbReference>
<evidence type="ECO:0000256" key="7">
    <source>
        <dbReference type="ARBA" id="ARBA00022853"/>
    </source>
</evidence>
<keyword evidence="3" id="KW-0547">Nucleotide-binding</keyword>
<keyword evidence="9" id="KW-0010">Activator</keyword>
<evidence type="ECO:0000256" key="2">
    <source>
        <dbReference type="ARBA" id="ARBA00009220"/>
    </source>
</evidence>
<dbReference type="InterPro" id="IPR002464">
    <property type="entry name" value="DNA/RNA_helicase_DEAH_CS"/>
</dbReference>
<evidence type="ECO:0000256" key="8">
    <source>
        <dbReference type="ARBA" id="ARBA00023125"/>
    </source>
</evidence>
<evidence type="ECO:0000256" key="6">
    <source>
        <dbReference type="ARBA" id="ARBA00022840"/>
    </source>
</evidence>
<dbReference type="PANTHER" id="PTHR45685:SF1">
    <property type="entry name" value="HELICASE SRCAP"/>
    <property type="match status" value="1"/>
</dbReference>
<dbReference type="GO" id="GO:0005524">
    <property type="term" value="F:ATP binding"/>
    <property type="evidence" value="ECO:0007669"/>
    <property type="project" value="UniProtKB-KW"/>
</dbReference>
<proteinExistence type="inferred from homology"/>
<evidence type="ECO:0000259" key="13">
    <source>
        <dbReference type="PROSITE" id="PS51194"/>
    </source>
</evidence>
<dbReference type="EMBL" id="KZ989597">
    <property type="protein sequence ID" value="RKP25843.1"/>
    <property type="molecule type" value="Genomic_DNA"/>
</dbReference>
<keyword evidence="15" id="KW-1185">Reference proteome</keyword>
<accession>A0A4P9Z064</accession>
<dbReference type="InterPro" id="IPR001650">
    <property type="entry name" value="Helicase_C-like"/>
</dbReference>
<dbReference type="Gene3D" id="3.40.50.300">
    <property type="entry name" value="P-loop containing nucleotide triphosphate hydrolases"/>
    <property type="match status" value="1"/>
</dbReference>
<feature type="domain" description="Helicase ATP-binding" evidence="12">
    <location>
        <begin position="99"/>
        <end position="241"/>
    </location>
</feature>
<dbReference type="SUPFAM" id="SSF52540">
    <property type="entry name" value="P-loop containing nucleoside triphosphate hydrolases"/>
    <property type="match status" value="2"/>
</dbReference>
<feature type="domain" description="Helicase C-terminal" evidence="13">
    <location>
        <begin position="401"/>
        <end position="551"/>
    </location>
</feature>
<keyword evidence="7" id="KW-0156">Chromatin regulator</keyword>
<dbReference type="OrthoDB" id="372624at2759"/>
<dbReference type="GO" id="GO:0042393">
    <property type="term" value="F:histone binding"/>
    <property type="evidence" value="ECO:0007669"/>
    <property type="project" value="TreeGrafter"/>
</dbReference>
<feature type="region of interest" description="Disordered" evidence="11">
    <location>
        <begin position="32"/>
        <end position="73"/>
    </location>
</feature>
<dbReference type="SMART" id="SM00487">
    <property type="entry name" value="DEXDc"/>
    <property type="match status" value="1"/>
</dbReference>
<name>A0A4P9Z064_9FUNG</name>
<keyword evidence="8" id="KW-0238">DNA-binding</keyword>
<feature type="compositionally biased region" description="Polar residues" evidence="11">
    <location>
        <begin position="51"/>
        <end position="63"/>
    </location>
</feature>
<dbReference type="PROSITE" id="PS51194">
    <property type="entry name" value="HELICASE_CTER"/>
    <property type="match status" value="1"/>
</dbReference>
<dbReference type="AlphaFoldDB" id="A0A4P9Z064"/>
<dbReference type="Gene3D" id="3.40.50.10810">
    <property type="entry name" value="Tandem AAA-ATPase domain"/>
    <property type="match status" value="2"/>
</dbReference>
<reference evidence="15" key="1">
    <citation type="journal article" date="2018" name="Nat. Microbiol.">
        <title>Leveraging single-cell genomics to expand the fungal tree of life.</title>
        <authorList>
            <person name="Ahrendt S.R."/>
            <person name="Quandt C.A."/>
            <person name="Ciobanu D."/>
            <person name="Clum A."/>
            <person name="Salamov A."/>
            <person name="Andreopoulos B."/>
            <person name="Cheng J.F."/>
            <person name="Woyke T."/>
            <person name="Pelin A."/>
            <person name="Henrissat B."/>
            <person name="Reynolds N.K."/>
            <person name="Benny G.L."/>
            <person name="Smith M.E."/>
            <person name="James T.Y."/>
            <person name="Grigoriev I.V."/>
        </authorList>
    </citation>
    <scope>NUCLEOTIDE SEQUENCE [LARGE SCALE GENOMIC DNA]</scope>
    <source>
        <strain evidence="15">Benny S71-1</strain>
    </source>
</reference>
<dbReference type="InterPro" id="IPR027417">
    <property type="entry name" value="P-loop_NTPase"/>
</dbReference>
<dbReference type="GO" id="GO:0003677">
    <property type="term" value="F:DNA binding"/>
    <property type="evidence" value="ECO:0007669"/>
    <property type="project" value="UniProtKB-KW"/>
</dbReference>
<dbReference type="FunFam" id="1.20.120.850:FF:000012">
    <property type="entry name" value="protein PHOTOPERIOD-INDEPENDENT EARLY FLOWERING 1 isoform X3"/>
    <property type="match status" value="1"/>
</dbReference>
<evidence type="ECO:0000256" key="5">
    <source>
        <dbReference type="ARBA" id="ARBA00022806"/>
    </source>
</evidence>
<evidence type="ECO:0000256" key="9">
    <source>
        <dbReference type="ARBA" id="ARBA00023159"/>
    </source>
</evidence>
<comment type="subcellular location">
    <subcellularLocation>
        <location evidence="1">Nucleus</location>
    </subcellularLocation>
</comment>
<evidence type="ECO:0000259" key="12">
    <source>
        <dbReference type="PROSITE" id="PS51192"/>
    </source>
</evidence>
<dbReference type="PANTHER" id="PTHR45685">
    <property type="entry name" value="HELICASE SRCAP-RELATED"/>
    <property type="match status" value="1"/>
</dbReference>
<dbReference type="GO" id="GO:0006338">
    <property type="term" value="P:chromatin remodeling"/>
    <property type="evidence" value="ECO:0007669"/>
    <property type="project" value="TreeGrafter"/>
</dbReference>
<sequence>MASSPPPSPSYDDVDSSVEWTHEHVALDALLFQDDDGGEGGDEHDAPSDHSIATSVDGRSTASSPPPVDDTNHGVIAEQPFLLRHTLRSYQMDGLRWLVSLHNKGLNGILADEMGLGKTIQTIALFAYLAGYQADWGPHLIVVPTSVLLNWTEKRRGWSAENAFHVCITTYQLVLQDQAIFRRRRWAYLVLDEAHNIKNFRSQRWQTLLGFRAQHRLLLTGTPLQNNLTELWSLLYFLMPDGVVPSEELGFASAREFHEWFGRPIDQIIESIGHPSTGRHVQMTEIVRKLHTLLRPYLLRRIKADVEQQLPGKYEHTVWCRLAKRQRQLYDDFMARARTRETLVSGNYMSIINCLMQLRKVCNHPDLFEPRPVTTPFPMADIRIGFPDKRLLQYDCGKLQVLAQLLRQLKEHGHRTLIFTQMTRMLDVLEAFLNLHGYRYLRLDGATKVDQRQLMTERFNADERIFAFILSTRSGGVGINLTGADSVIFYDSDWNPFMDKQCQDRCHRIGQTRDVHIYRLVSEHTIESNILRKANQKRLLDDVVIQEGDFTTDFLTRVGWRDALGLEDLPQASDKEQLLSDMPEDLDGALAQVEDADDVAALQQARKEATEADLADRADYKGQAAAHTGQGNGRAISTSPPWTTPSSNATSPAASNGVGQEEEEEGDIEEYMLRQAEWNYRLLHPSVE</sequence>
<dbReference type="InterPro" id="IPR038718">
    <property type="entry name" value="SNF2-like_sf"/>
</dbReference>
<dbReference type="PROSITE" id="PS51192">
    <property type="entry name" value="HELICASE_ATP_BIND_1"/>
    <property type="match status" value="1"/>
</dbReference>
<dbReference type="InterPro" id="IPR049730">
    <property type="entry name" value="SNF2/RAD54-like_C"/>
</dbReference>
<dbReference type="Pfam" id="PF00271">
    <property type="entry name" value="Helicase_C"/>
    <property type="match status" value="1"/>
</dbReference>
<feature type="compositionally biased region" description="Low complexity" evidence="11">
    <location>
        <begin position="635"/>
        <end position="655"/>
    </location>
</feature>
<evidence type="ECO:0000256" key="10">
    <source>
        <dbReference type="ARBA" id="ARBA00023242"/>
    </source>
</evidence>
<dbReference type="InterPro" id="IPR000330">
    <property type="entry name" value="SNF2_N"/>
</dbReference>
<dbReference type="InterPro" id="IPR050520">
    <property type="entry name" value="INO80/SWR1_helicase"/>
</dbReference>
<dbReference type="CDD" id="cd18793">
    <property type="entry name" value="SF2_C_SNF"/>
    <property type="match status" value="1"/>
</dbReference>
<keyword evidence="6" id="KW-0067">ATP-binding</keyword>